<accession>A0A2T3AQQ8</accession>
<evidence type="ECO:0000313" key="2">
    <source>
        <dbReference type="Proteomes" id="UP000241818"/>
    </source>
</evidence>
<reference evidence="1 2" key="1">
    <citation type="journal article" date="2018" name="New Phytol.">
        <title>Comparative genomics and transcriptomics depict ericoid mycorrhizal fungi as versatile saprotrophs and plant mutualists.</title>
        <authorList>
            <person name="Martino E."/>
            <person name="Morin E."/>
            <person name="Grelet G.A."/>
            <person name="Kuo A."/>
            <person name="Kohler A."/>
            <person name="Daghino S."/>
            <person name="Barry K.W."/>
            <person name="Cichocki N."/>
            <person name="Clum A."/>
            <person name="Dockter R.B."/>
            <person name="Hainaut M."/>
            <person name="Kuo R.C."/>
            <person name="LaButti K."/>
            <person name="Lindahl B.D."/>
            <person name="Lindquist E.A."/>
            <person name="Lipzen A."/>
            <person name="Khouja H.R."/>
            <person name="Magnuson J."/>
            <person name="Murat C."/>
            <person name="Ohm R.A."/>
            <person name="Singer S.W."/>
            <person name="Spatafora J.W."/>
            <person name="Wang M."/>
            <person name="Veneault-Fourrey C."/>
            <person name="Henrissat B."/>
            <person name="Grigoriev I.V."/>
            <person name="Martin F.M."/>
            <person name="Perotto S."/>
        </authorList>
    </citation>
    <scope>NUCLEOTIDE SEQUENCE [LARGE SCALE GENOMIC DNA]</scope>
    <source>
        <strain evidence="1 2">ATCC 22711</strain>
    </source>
</reference>
<dbReference type="RefSeq" id="XP_024717003.1">
    <property type="nucleotide sequence ID" value="XM_024866028.1"/>
</dbReference>
<name>A0A2T3AQQ8_AMORE</name>
<dbReference type="EMBL" id="KZ679018">
    <property type="protein sequence ID" value="PSS08605.1"/>
    <property type="molecule type" value="Genomic_DNA"/>
</dbReference>
<dbReference type="Proteomes" id="UP000241818">
    <property type="component" value="Unassembled WGS sequence"/>
</dbReference>
<keyword evidence="2" id="KW-1185">Reference proteome</keyword>
<gene>
    <name evidence="1" type="ORF">M430DRAFT_31319</name>
</gene>
<dbReference type="InParanoid" id="A0A2T3AQQ8"/>
<evidence type="ECO:0000313" key="1">
    <source>
        <dbReference type="EMBL" id="PSS08605.1"/>
    </source>
</evidence>
<dbReference type="AlphaFoldDB" id="A0A2T3AQQ8"/>
<dbReference type="GeneID" id="36574109"/>
<proteinExistence type="predicted"/>
<organism evidence="1 2">
    <name type="scientific">Amorphotheca resinae ATCC 22711</name>
    <dbReference type="NCBI Taxonomy" id="857342"/>
    <lineage>
        <taxon>Eukaryota</taxon>
        <taxon>Fungi</taxon>
        <taxon>Dikarya</taxon>
        <taxon>Ascomycota</taxon>
        <taxon>Pezizomycotina</taxon>
        <taxon>Leotiomycetes</taxon>
        <taxon>Helotiales</taxon>
        <taxon>Amorphothecaceae</taxon>
        <taxon>Amorphotheca</taxon>
    </lineage>
</organism>
<sequence length="182" mass="21261">MAQPSTGREAIDALLGTFKNPALVGIIEDIRKQLVDIRQSEDDFVRRHKNRVQVYLVEEREYFEEQASTWIQRVATGLHARITHATSQGIPAAQGGLNQLKYDLNIFAYSELWRYQDLLKARKERYTAHLNKIERDAYEAYRENARGDEKRLLVALEKLKMLDNTPDEDTKKVKIEDEDKKR</sequence>
<protein>
    <submittedName>
        <fullName evidence="1">Uncharacterized protein</fullName>
    </submittedName>
</protein>